<keyword evidence="2" id="KW-1185">Reference proteome</keyword>
<organism evidence="1 2">
    <name type="scientific">Scutellospora calospora</name>
    <dbReference type="NCBI Taxonomy" id="85575"/>
    <lineage>
        <taxon>Eukaryota</taxon>
        <taxon>Fungi</taxon>
        <taxon>Fungi incertae sedis</taxon>
        <taxon>Mucoromycota</taxon>
        <taxon>Glomeromycotina</taxon>
        <taxon>Glomeromycetes</taxon>
        <taxon>Diversisporales</taxon>
        <taxon>Gigasporaceae</taxon>
        <taxon>Scutellospora</taxon>
    </lineage>
</organism>
<evidence type="ECO:0000313" key="2">
    <source>
        <dbReference type="Proteomes" id="UP000789860"/>
    </source>
</evidence>
<accession>A0ACA9MI67</accession>
<dbReference type="EMBL" id="CAJVPM010013325">
    <property type="protein sequence ID" value="CAG8594210.1"/>
    <property type="molecule type" value="Genomic_DNA"/>
</dbReference>
<proteinExistence type="predicted"/>
<feature type="non-terminal residue" evidence="1">
    <location>
        <position position="1"/>
    </location>
</feature>
<name>A0ACA9MI67_9GLOM</name>
<protein>
    <submittedName>
        <fullName evidence="1">4965_t:CDS:1</fullName>
    </submittedName>
</protein>
<dbReference type="Proteomes" id="UP000789860">
    <property type="component" value="Unassembled WGS sequence"/>
</dbReference>
<evidence type="ECO:0000313" key="1">
    <source>
        <dbReference type="EMBL" id="CAG8594210.1"/>
    </source>
</evidence>
<reference evidence="1" key="1">
    <citation type="submission" date="2021-06" db="EMBL/GenBank/DDBJ databases">
        <authorList>
            <person name="Kallberg Y."/>
            <person name="Tangrot J."/>
            <person name="Rosling A."/>
        </authorList>
    </citation>
    <scope>NUCLEOTIDE SEQUENCE</scope>
    <source>
        <strain evidence="1">AU212A</strain>
    </source>
</reference>
<gene>
    <name evidence="1" type="ORF">SCALOS_LOCUS6690</name>
</gene>
<comment type="caution">
    <text evidence="1">The sequence shown here is derived from an EMBL/GenBank/DDBJ whole genome shotgun (WGS) entry which is preliminary data.</text>
</comment>
<sequence length="130" mass="15184">DELYSNSTIKDISSEDNISISDFQSEFDTFEESINEYDKHLSTKIYMITEQLRVKEIIHTVLSMEYPLTSEDGIAIIYNIEAWDSVKVCENLNQNIKNKFHLEVDIDNNLVQLTNELANIQRNKEAKTYK</sequence>